<reference evidence="1 2" key="1">
    <citation type="submission" date="2016-10" db="EMBL/GenBank/DDBJ databases">
        <title>Paenibacillus species isolates.</title>
        <authorList>
            <person name="Beno S.M."/>
        </authorList>
    </citation>
    <scope>NUCLEOTIDE SEQUENCE [LARGE SCALE GENOMIC DNA]</scope>
    <source>
        <strain evidence="1 2">FSL H7-0710</strain>
    </source>
</reference>
<proteinExistence type="predicted"/>
<protein>
    <recommendedName>
        <fullName evidence="3">Bacterial bifunctional deaminase-reductase C-terminal domain-containing protein</fullName>
    </recommendedName>
</protein>
<dbReference type="InterPro" id="IPR024072">
    <property type="entry name" value="DHFR-like_dom_sf"/>
</dbReference>
<dbReference type="Proteomes" id="UP000187439">
    <property type="component" value="Unassembled WGS sequence"/>
</dbReference>
<dbReference type="AlphaFoldDB" id="A0A1R0Y4K5"/>
<accession>A0A1R0Y4K5</accession>
<evidence type="ECO:0000313" key="2">
    <source>
        <dbReference type="Proteomes" id="UP000187439"/>
    </source>
</evidence>
<dbReference type="Gene3D" id="3.40.430.10">
    <property type="entry name" value="Dihydrofolate Reductase, subunit A"/>
    <property type="match status" value="1"/>
</dbReference>
<comment type="caution">
    <text evidence="1">The sequence shown here is derived from an EMBL/GenBank/DDBJ whole genome shotgun (WGS) entry which is preliminary data.</text>
</comment>
<gene>
    <name evidence="1" type="ORF">BSK52_09285</name>
</gene>
<name>A0A1R0Y4K5_9BACL</name>
<sequence>MLTEEVSDAYLAHLKKLGISYIFGGIERLDFAVVVEKLKHLFLIDELVLEGGGVLKWRLSE</sequence>
<organism evidence="1 2">
    <name type="scientific">Paenibacillus odorifer</name>
    <dbReference type="NCBI Taxonomy" id="189426"/>
    <lineage>
        <taxon>Bacteria</taxon>
        <taxon>Bacillati</taxon>
        <taxon>Bacillota</taxon>
        <taxon>Bacilli</taxon>
        <taxon>Bacillales</taxon>
        <taxon>Paenibacillaceae</taxon>
        <taxon>Paenibacillus</taxon>
    </lineage>
</organism>
<evidence type="ECO:0008006" key="3">
    <source>
        <dbReference type="Google" id="ProtNLM"/>
    </source>
</evidence>
<evidence type="ECO:0000313" key="1">
    <source>
        <dbReference type="EMBL" id="OMD42272.1"/>
    </source>
</evidence>
<dbReference type="EMBL" id="MPTC01000005">
    <property type="protein sequence ID" value="OMD42272.1"/>
    <property type="molecule type" value="Genomic_DNA"/>
</dbReference>